<evidence type="ECO:0000313" key="6">
    <source>
        <dbReference type="EMBL" id="KDQ20213.1"/>
    </source>
</evidence>
<evidence type="ECO:0000313" key="7">
    <source>
        <dbReference type="Proteomes" id="UP000027195"/>
    </source>
</evidence>
<evidence type="ECO:0000256" key="1">
    <source>
        <dbReference type="ARBA" id="ARBA00010515"/>
    </source>
</evidence>
<feature type="compositionally biased region" description="Polar residues" evidence="4">
    <location>
        <begin position="592"/>
        <end position="603"/>
    </location>
</feature>
<dbReference type="PROSITE" id="PS01174">
    <property type="entry name" value="LIPASE_GDXG_SER"/>
    <property type="match status" value="1"/>
</dbReference>
<dbReference type="GO" id="GO:0016787">
    <property type="term" value="F:hydrolase activity"/>
    <property type="evidence" value="ECO:0007669"/>
    <property type="project" value="UniProtKB-KW"/>
</dbReference>
<gene>
    <name evidence="6" type="ORF">BOTBODRAFT_27628</name>
</gene>
<feature type="region of interest" description="Disordered" evidence="4">
    <location>
        <begin position="878"/>
        <end position="912"/>
    </location>
</feature>
<dbReference type="InterPro" id="IPR029058">
    <property type="entry name" value="AB_hydrolase_fold"/>
</dbReference>
<proteinExistence type="inferred from homology"/>
<dbReference type="SUPFAM" id="SSF53474">
    <property type="entry name" value="alpha/beta-Hydrolases"/>
    <property type="match status" value="1"/>
</dbReference>
<comment type="similarity">
    <text evidence="1">Belongs to the 'GDXG' lipolytic enzyme family.</text>
</comment>
<keyword evidence="2" id="KW-0378">Hydrolase</keyword>
<accession>A0A067MWU0</accession>
<dbReference type="HOGENOM" id="CLU_004893_1_0_1"/>
<protein>
    <recommendedName>
        <fullName evidence="5">Alpha/beta hydrolase fold-3 domain-containing protein</fullName>
    </recommendedName>
</protein>
<name>A0A067MWU0_BOTB1</name>
<feature type="domain" description="Alpha/beta hydrolase fold-3" evidence="5">
    <location>
        <begin position="189"/>
        <end position="319"/>
    </location>
</feature>
<dbReference type="EMBL" id="KL198018">
    <property type="protein sequence ID" value="KDQ20213.1"/>
    <property type="molecule type" value="Genomic_DNA"/>
</dbReference>
<dbReference type="InParanoid" id="A0A067MWU0"/>
<evidence type="ECO:0000259" key="5">
    <source>
        <dbReference type="Pfam" id="PF07859"/>
    </source>
</evidence>
<feature type="compositionally biased region" description="Polar residues" evidence="4">
    <location>
        <begin position="633"/>
        <end position="650"/>
    </location>
</feature>
<reference evidence="7" key="1">
    <citation type="journal article" date="2014" name="Proc. Natl. Acad. Sci. U.S.A.">
        <title>Extensive sampling of basidiomycete genomes demonstrates inadequacy of the white-rot/brown-rot paradigm for wood decay fungi.</title>
        <authorList>
            <person name="Riley R."/>
            <person name="Salamov A.A."/>
            <person name="Brown D.W."/>
            <person name="Nagy L.G."/>
            <person name="Floudas D."/>
            <person name="Held B.W."/>
            <person name="Levasseur A."/>
            <person name="Lombard V."/>
            <person name="Morin E."/>
            <person name="Otillar R."/>
            <person name="Lindquist E.A."/>
            <person name="Sun H."/>
            <person name="LaButti K.M."/>
            <person name="Schmutz J."/>
            <person name="Jabbour D."/>
            <person name="Luo H."/>
            <person name="Baker S.E."/>
            <person name="Pisabarro A.G."/>
            <person name="Walton J.D."/>
            <person name="Blanchette R.A."/>
            <person name="Henrissat B."/>
            <person name="Martin F."/>
            <person name="Cullen D."/>
            <person name="Hibbett D.S."/>
            <person name="Grigoriev I.V."/>
        </authorList>
    </citation>
    <scope>NUCLEOTIDE SEQUENCE [LARGE SCALE GENOMIC DNA]</scope>
    <source>
        <strain evidence="7">FD-172 SS1</strain>
    </source>
</reference>
<organism evidence="6 7">
    <name type="scientific">Botryobasidium botryosum (strain FD-172 SS1)</name>
    <dbReference type="NCBI Taxonomy" id="930990"/>
    <lineage>
        <taxon>Eukaryota</taxon>
        <taxon>Fungi</taxon>
        <taxon>Dikarya</taxon>
        <taxon>Basidiomycota</taxon>
        <taxon>Agaricomycotina</taxon>
        <taxon>Agaricomycetes</taxon>
        <taxon>Cantharellales</taxon>
        <taxon>Botryobasidiaceae</taxon>
        <taxon>Botryobasidium</taxon>
    </lineage>
</organism>
<evidence type="ECO:0000256" key="4">
    <source>
        <dbReference type="SAM" id="MobiDB-lite"/>
    </source>
</evidence>
<feature type="region of interest" description="Disordered" evidence="4">
    <location>
        <begin position="579"/>
        <end position="670"/>
    </location>
</feature>
<evidence type="ECO:0000256" key="3">
    <source>
        <dbReference type="PROSITE-ProRule" id="PRU10038"/>
    </source>
</evidence>
<dbReference type="InterPro" id="IPR013094">
    <property type="entry name" value="AB_hydrolase_3"/>
</dbReference>
<dbReference type="Gene3D" id="3.40.50.1820">
    <property type="entry name" value="alpha/beta hydrolase"/>
    <property type="match status" value="1"/>
</dbReference>
<feature type="active site" evidence="3">
    <location>
        <position position="270"/>
    </location>
</feature>
<keyword evidence="7" id="KW-1185">Reference proteome</keyword>
<dbReference type="InterPro" id="IPR033140">
    <property type="entry name" value="Lipase_GDXG_put_SER_AS"/>
</dbReference>
<sequence>MSLVAGISVRLGPLVIATLIRHFLEKKSITQLSKARDELLFDQAFVILKTFLHASTKHTIEELQQFSNTSIPSPPWVHNVRVLIPLVCCDEAAQCLITALGGEEAAKRVVGGTKWWQVRGLRGVDAQWVATKKDWKQVKKSTKMERSRNMDTNAEVGVEETLRQAINDTERKEEPQAEYSPEMDHLRCMLYIHGGGYFFGSTDQQRYCIERYARKMNGRVLSVNYRLSPQYPFPCAIQDCVAAYLYLIRPPPDADHTPVPPSQIIIAGDSAGGGIALGVLQVIRDSGLPLPAGGVLISPWSDLMHSFPSSYENAKTDIIPDYGLSMYKPSTLWPPPADEFSVGVRRRLTARVQSTIRRGSRFYAETVTSETTQETEITMSPVPEGIRRNDVTAMVDGKPVTVQSQMQLYALNHQLTHPFVSPVLAYLGGLPPLHIIASDKERLRDEIVYLAHRAAHPDRYPIKPETKKLYPLMDGIEARYGPTDVHLQVYDETCHVLPLFSFTTPAKYCYRAIAQFCRHVTTKGRAPPPIIVPESPLRGSSIEASTPVLVQSPQAMGDSALAESPASSIYLPEAGEPSVLDRHRSEPAGGTTHFSTPSASLLSPPQCASPEANVSESDLPRARRRSRLGSPSAFITSFRQSVFGDQNQPRGKSLPLLDTAAGGGSGDSEQVAGPRFNSEQLPAGAGTAGHPDVYKHPAGGSPFKDHMIRERISTRGVIRELEPEEKLVACQWPLERVGAPSEAVVAKFMEGKAKWDKKYSKEAKDIARKRKRNIELAKKELPKMMSRLETSLLGSEGPSENGKGKGREECKVLGEPSWNWAWVLDGEVPPPSSIVARCDTDEARALSKIADSWLGQDDTSRMSGNNLWSLAVDFLTAGPDDKKKNEESDEGSSSHNSHSTHEGALTDGELVARTPAKSSSFLKRFRSVKH</sequence>
<dbReference type="PANTHER" id="PTHR48081">
    <property type="entry name" value="AB HYDROLASE SUPERFAMILY PROTEIN C4A8.06C"/>
    <property type="match status" value="1"/>
</dbReference>
<dbReference type="STRING" id="930990.A0A067MWU0"/>
<dbReference type="Pfam" id="PF07859">
    <property type="entry name" value="Abhydrolase_3"/>
    <property type="match status" value="1"/>
</dbReference>
<dbReference type="OrthoDB" id="1662883at2759"/>
<dbReference type="AlphaFoldDB" id="A0A067MWU0"/>
<evidence type="ECO:0000256" key="2">
    <source>
        <dbReference type="ARBA" id="ARBA00022801"/>
    </source>
</evidence>
<dbReference type="PANTHER" id="PTHR48081:SF5">
    <property type="entry name" value="ALPHA_BETA HYDROLASE FOLD-3 DOMAIN-CONTAINING PROTEIN"/>
    <property type="match status" value="1"/>
</dbReference>
<dbReference type="InterPro" id="IPR050300">
    <property type="entry name" value="GDXG_lipolytic_enzyme"/>
</dbReference>
<dbReference type="Proteomes" id="UP000027195">
    <property type="component" value="Unassembled WGS sequence"/>
</dbReference>